<dbReference type="RefSeq" id="WP_165600009.1">
    <property type="nucleotide sequence ID" value="NZ_SORZ01000001.1"/>
</dbReference>
<name>A0A506UQA3_9PROT</name>
<dbReference type="InterPro" id="IPR009097">
    <property type="entry name" value="Cyclic_Pdiesterase"/>
</dbReference>
<dbReference type="AlphaFoldDB" id="A0A506UQA3"/>
<dbReference type="Pfam" id="PF13563">
    <property type="entry name" value="2_5_RNA_ligase2"/>
    <property type="match status" value="1"/>
</dbReference>
<evidence type="ECO:0000313" key="2">
    <source>
        <dbReference type="Proteomes" id="UP000315037"/>
    </source>
</evidence>
<comment type="caution">
    <text evidence="1">The sequence shown here is derived from an EMBL/GenBank/DDBJ whole genome shotgun (WGS) entry which is preliminary data.</text>
</comment>
<accession>A0A506UQA3</accession>
<dbReference type="EMBL" id="SORZ01000001">
    <property type="protein sequence ID" value="TPW35496.1"/>
    <property type="molecule type" value="Genomic_DNA"/>
</dbReference>
<organism evidence="1 2">
    <name type="scientific">Oecophyllibacter saccharovorans</name>
    <dbReference type="NCBI Taxonomy" id="2558360"/>
    <lineage>
        <taxon>Bacteria</taxon>
        <taxon>Pseudomonadati</taxon>
        <taxon>Pseudomonadota</taxon>
        <taxon>Alphaproteobacteria</taxon>
        <taxon>Acetobacterales</taxon>
        <taxon>Acetobacteraceae</taxon>
        <taxon>Oecophyllibacter</taxon>
    </lineage>
</organism>
<gene>
    <name evidence="1" type="ORF">E3202_00465</name>
</gene>
<sequence length="206" mass="23338">MKLSLSLPLPPALAADLSLLRGTLPGVDWTPQQQLFLCLRPLGQITDGRLLEELDFGLSRLRWSPFSLSLKELLLLEAPARENRNDRLACAVAPQEPLLQLRQRIDRQFRQSILPQSRHRFRPHVTIGQLEPGRRAEAVGWIQKNNLFRSREFVVDRLHLLEHFQSGGAPGFTSLAAYGHDGSFHDTLKESRDSFFSEVPSGLDLD</sequence>
<protein>
    <recommendedName>
        <fullName evidence="3">2'-5' RNA ligase family protein</fullName>
    </recommendedName>
</protein>
<proteinExistence type="predicted"/>
<evidence type="ECO:0008006" key="3">
    <source>
        <dbReference type="Google" id="ProtNLM"/>
    </source>
</evidence>
<dbReference type="Gene3D" id="3.90.1140.10">
    <property type="entry name" value="Cyclic phosphodiesterase"/>
    <property type="match status" value="1"/>
</dbReference>
<dbReference type="SUPFAM" id="SSF55144">
    <property type="entry name" value="LigT-like"/>
    <property type="match status" value="1"/>
</dbReference>
<reference evidence="1 2" key="1">
    <citation type="submission" date="2019-03" db="EMBL/GenBank/DDBJ databases">
        <title>The complete genome sequence of Neokomagataea sp. Jb2 NBRC113641.</title>
        <authorList>
            <person name="Chua K.-O."/>
            <person name="Chan K.-G."/>
            <person name="See-Too W.-S."/>
        </authorList>
    </citation>
    <scope>NUCLEOTIDE SEQUENCE [LARGE SCALE GENOMIC DNA]</scope>
    <source>
        <strain evidence="1 2">Jb2</strain>
    </source>
</reference>
<keyword evidence="2" id="KW-1185">Reference proteome</keyword>
<evidence type="ECO:0000313" key="1">
    <source>
        <dbReference type="EMBL" id="TPW35496.1"/>
    </source>
</evidence>
<dbReference type="Proteomes" id="UP000315037">
    <property type="component" value="Unassembled WGS sequence"/>
</dbReference>